<organism evidence="1 2">
    <name type="scientific">Melastoma candidum</name>
    <dbReference type="NCBI Taxonomy" id="119954"/>
    <lineage>
        <taxon>Eukaryota</taxon>
        <taxon>Viridiplantae</taxon>
        <taxon>Streptophyta</taxon>
        <taxon>Embryophyta</taxon>
        <taxon>Tracheophyta</taxon>
        <taxon>Spermatophyta</taxon>
        <taxon>Magnoliopsida</taxon>
        <taxon>eudicotyledons</taxon>
        <taxon>Gunneridae</taxon>
        <taxon>Pentapetalae</taxon>
        <taxon>rosids</taxon>
        <taxon>malvids</taxon>
        <taxon>Myrtales</taxon>
        <taxon>Melastomataceae</taxon>
        <taxon>Melastomatoideae</taxon>
        <taxon>Melastomateae</taxon>
        <taxon>Melastoma</taxon>
    </lineage>
</organism>
<gene>
    <name evidence="1" type="ORF">MLD38_019070</name>
</gene>
<sequence length="1375" mass="149682">MAGGGRHKGASKANVPLSLGDLVLAKVKGYPAWPAKISNPEDWKKTPDPKKYFVFFFGTDEIGFVAPADIQKFTQETKSKLATRCQGKTVKYFSQAVEEICAAFDKLQKGQSTCQGDETDGSDMMGEAAIDDRLDVCEGPATSQNKNNPDGSMNCKKTDSGKDGDDPNGSLEEINRTGSCDAGQKFDRSSTGQLETDDQDNKPSASMPFKYNSAGLLFYEKKKKIKNGRKGTAPFQECRQTSLSEEQPISPEQDGNRRVMSNGHEADSIGINEGPTEKPSSSSLERVKDPNRKRVAPSESKEDTSLYLEKLDAVIVDTRKERKSSNTRNKSGTVKSMADVISETGCQLQIKISEEKHIVLGLGRRLSGSRGNRHELKQGERRAVSKESLNRSIRKSFNVADASDGKAVTKLTTGRSIANKGERSLAPEAERGDLQSNSFGDETALLLTKQCRQAREATSDSANSSIDDKEEKLSLEPNPHVSSSAAENAAMHGQKKRRAVRLVDEEDDERPKTPIHGGLPKKLKEASGPYNNKNPGATCSGSFINDRGVVVERAEAAQKRELSPKKFNSLYFVSKQTVELPKSTKPAIKLSSTNLERKASPISRKGPFLSSDGLKSHLSHSTSAKVKQVSSGERPKSNPWNAPHGIELGFSMENSLELNGVIGERFENGDEDIKTPDSSRSMKHLIAAAQAKRKQSHLQSATSWISSITTLAGSDVARKSLSPSSGQLLLPSVGSFANRDALGLDHQKKSISSPAAAYVSQYQHNGESTEDKRVDSGHKGSLSGDTEAAVARDAFEGMIETLSRTKESIGRATRLAIDCAKYGIAHEVVELLIKKLESEASLHRKVDLFFLVDSITQCSHQKGIAGTSYIPVVQAALPRLLAATYGAGGSENRHQCLKVLRLWLERKIFPESVLRHCMDDIRTSSNSTTNAPVGRRPSCAERAVDDPLREMEGMLVDEYGSNATFQLPGFLSSRAFEEEEEEEDDHEQLITGRCKDLPNTSPAQSTPASEDRKTHEVTLSDRRHCVLEDRDDDFVMEDVSGHPKDEKALFRSGKGVESDKFEVTSIEESAYGTELGLPTLQEFEPSVSECFPPFPPNSPPPTPPLPSSPPPLAPSALPPPSSPAPPLPPSPPVQPPLPSEPNLCAPPSLIAHGLMPQQSVPSYSLISPQSSSQQPPQHMVYQQHFSHQTPDSLTGNQGGQMNTNITGGLHTDAAVNPELVTQQSSFFAPVGRGSEEPSGINNSRQIDYGQTEAFLNNQVSQSNCPLSQGGMLFPQRPHQITPAQDVSAPFPHPYPPMRPHHPSSYPPLINEAWNSSGHTGVYPQEGFYRTHFRRPPTNNVGFRATNDPSIIISASDHGGFPSRPEISSLNCWRPS</sequence>
<proteinExistence type="predicted"/>
<evidence type="ECO:0000313" key="2">
    <source>
        <dbReference type="Proteomes" id="UP001057402"/>
    </source>
</evidence>
<dbReference type="EMBL" id="CM042884">
    <property type="protein sequence ID" value="KAI4370759.1"/>
    <property type="molecule type" value="Genomic_DNA"/>
</dbReference>
<name>A0ACB9QZA6_9MYRT</name>
<protein>
    <submittedName>
        <fullName evidence="1">Uncharacterized protein</fullName>
    </submittedName>
</protein>
<reference evidence="2" key="1">
    <citation type="journal article" date="2023" name="Front. Plant Sci.">
        <title>Chromosomal-level genome assembly of Melastoma candidum provides insights into trichome evolution.</title>
        <authorList>
            <person name="Zhong Y."/>
            <person name="Wu W."/>
            <person name="Sun C."/>
            <person name="Zou P."/>
            <person name="Liu Y."/>
            <person name="Dai S."/>
            <person name="Zhou R."/>
        </authorList>
    </citation>
    <scope>NUCLEOTIDE SEQUENCE [LARGE SCALE GENOMIC DNA]</scope>
</reference>
<dbReference type="Proteomes" id="UP001057402">
    <property type="component" value="Chromosome 5"/>
</dbReference>
<evidence type="ECO:0000313" key="1">
    <source>
        <dbReference type="EMBL" id="KAI4370759.1"/>
    </source>
</evidence>
<accession>A0ACB9QZA6</accession>
<comment type="caution">
    <text evidence="1">The sequence shown here is derived from an EMBL/GenBank/DDBJ whole genome shotgun (WGS) entry which is preliminary data.</text>
</comment>
<keyword evidence="2" id="KW-1185">Reference proteome</keyword>